<comment type="caution">
    <text evidence="4">The sequence shown here is derived from an EMBL/GenBank/DDBJ whole genome shotgun (WGS) entry which is preliminary data.</text>
</comment>
<dbReference type="InterPro" id="IPR007730">
    <property type="entry name" value="SPOR-like_dom"/>
</dbReference>
<organism evidence="4 5">
    <name type="scientific">Sediminicurvatus halobius</name>
    <dbReference type="NCBI Taxonomy" id="2182432"/>
    <lineage>
        <taxon>Bacteria</taxon>
        <taxon>Pseudomonadati</taxon>
        <taxon>Pseudomonadota</taxon>
        <taxon>Gammaproteobacteria</taxon>
        <taxon>Chromatiales</taxon>
        <taxon>Ectothiorhodospiraceae</taxon>
        <taxon>Sediminicurvatus</taxon>
    </lineage>
</organism>
<evidence type="ECO:0000313" key="4">
    <source>
        <dbReference type="EMBL" id="PWG64858.1"/>
    </source>
</evidence>
<gene>
    <name evidence="4" type="ORF">DEM34_03420</name>
</gene>
<feature type="region of interest" description="Disordered" evidence="1">
    <location>
        <begin position="1"/>
        <end position="20"/>
    </location>
</feature>
<dbReference type="Proteomes" id="UP000245474">
    <property type="component" value="Unassembled WGS sequence"/>
</dbReference>
<dbReference type="SUPFAM" id="SSF110997">
    <property type="entry name" value="Sporulation related repeat"/>
    <property type="match status" value="1"/>
</dbReference>
<dbReference type="PROSITE" id="PS51724">
    <property type="entry name" value="SPOR"/>
    <property type="match status" value="1"/>
</dbReference>
<keyword evidence="2" id="KW-0812">Transmembrane</keyword>
<dbReference type="GO" id="GO:0042834">
    <property type="term" value="F:peptidoglycan binding"/>
    <property type="evidence" value="ECO:0007669"/>
    <property type="project" value="InterPro"/>
</dbReference>
<dbReference type="Gene3D" id="3.30.70.1070">
    <property type="entry name" value="Sporulation related repeat"/>
    <property type="match status" value="1"/>
</dbReference>
<dbReference type="PANTHER" id="PTHR38687">
    <property type="entry name" value="CELL DIVISION PROTEIN DEDD-RELATED"/>
    <property type="match status" value="1"/>
</dbReference>
<reference evidence="4 5" key="1">
    <citation type="submission" date="2018-05" db="EMBL/GenBank/DDBJ databases">
        <title>Spiribacter halobius sp. nov., a moderately halophilic bacterium isolated from marine solar saltern.</title>
        <authorList>
            <person name="Zheng W.-S."/>
            <person name="Lu D.-C."/>
            <person name="Du Z.-J."/>
        </authorList>
    </citation>
    <scope>NUCLEOTIDE SEQUENCE [LARGE SCALE GENOMIC DNA]</scope>
    <source>
        <strain evidence="4 5">E85</strain>
    </source>
</reference>
<feature type="region of interest" description="Disordered" evidence="1">
    <location>
        <begin position="49"/>
        <end position="133"/>
    </location>
</feature>
<evidence type="ECO:0000256" key="2">
    <source>
        <dbReference type="SAM" id="Phobius"/>
    </source>
</evidence>
<protein>
    <submittedName>
        <fullName evidence="4">SPOR domain-containing protein</fullName>
    </submittedName>
</protein>
<keyword evidence="5" id="KW-1185">Reference proteome</keyword>
<name>A0A2U2N703_9GAMM</name>
<dbReference type="PANTHER" id="PTHR38687:SF1">
    <property type="entry name" value="CELL DIVISION PROTEIN DEDD"/>
    <property type="match status" value="1"/>
</dbReference>
<feature type="domain" description="SPOR" evidence="3">
    <location>
        <begin position="130"/>
        <end position="211"/>
    </location>
</feature>
<proteinExistence type="predicted"/>
<dbReference type="EMBL" id="QFFI01000004">
    <property type="protein sequence ID" value="PWG64858.1"/>
    <property type="molecule type" value="Genomic_DNA"/>
</dbReference>
<keyword evidence="2" id="KW-0472">Membrane</keyword>
<keyword evidence="2" id="KW-1133">Transmembrane helix</keyword>
<evidence type="ECO:0000259" key="3">
    <source>
        <dbReference type="PROSITE" id="PS51724"/>
    </source>
</evidence>
<evidence type="ECO:0000256" key="1">
    <source>
        <dbReference type="SAM" id="MobiDB-lite"/>
    </source>
</evidence>
<dbReference type="InterPro" id="IPR036680">
    <property type="entry name" value="SPOR-like_sf"/>
</dbReference>
<dbReference type="OrthoDB" id="8558195at2"/>
<accession>A0A2U2N703</accession>
<evidence type="ECO:0000313" key="5">
    <source>
        <dbReference type="Proteomes" id="UP000245474"/>
    </source>
</evidence>
<sequence length="211" mass="22330">MASRKRSSGQASKGRGGSGGALPGWVWGLSGLAVGLFIAFLVHLEGSRPADEARDPIGELLAPPEDGAGGGAADRAASGDTSGDDDGPRFEFYKLLPEQEVEVPQAPERTARTDDTPASAPPEPATGNADGSGERYLLQAGSFRNFDDADRLKATLALLGVEARIQEVELPGGETWHRVRIGPYSDREEINRVRERLAENEVEAILLRAGG</sequence>
<dbReference type="GO" id="GO:0032506">
    <property type="term" value="P:cytokinetic process"/>
    <property type="evidence" value="ECO:0007669"/>
    <property type="project" value="TreeGrafter"/>
</dbReference>
<dbReference type="AlphaFoldDB" id="A0A2U2N703"/>
<dbReference type="RefSeq" id="WP_109676278.1">
    <property type="nucleotide sequence ID" value="NZ_CP086615.1"/>
</dbReference>
<dbReference type="Pfam" id="PF05036">
    <property type="entry name" value="SPOR"/>
    <property type="match status" value="1"/>
</dbReference>
<feature type="transmembrane region" description="Helical" evidence="2">
    <location>
        <begin position="21"/>
        <end position="44"/>
    </location>
</feature>
<dbReference type="InterPro" id="IPR052521">
    <property type="entry name" value="Cell_div_SPOR-domain"/>
</dbReference>
<dbReference type="GO" id="GO:0030428">
    <property type="term" value="C:cell septum"/>
    <property type="evidence" value="ECO:0007669"/>
    <property type="project" value="TreeGrafter"/>
</dbReference>
<dbReference type="GO" id="GO:0032153">
    <property type="term" value="C:cell division site"/>
    <property type="evidence" value="ECO:0007669"/>
    <property type="project" value="TreeGrafter"/>
</dbReference>